<evidence type="ECO:0000313" key="4">
    <source>
        <dbReference type="Proteomes" id="UP001289374"/>
    </source>
</evidence>
<dbReference type="InterPro" id="IPR053151">
    <property type="entry name" value="RNase_H-like"/>
</dbReference>
<reference evidence="3" key="1">
    <citation type="submission" date="2020-06" db="EMBL/GenBank/DDBJ databases">
        <authorList>
            <person name="Li T."/>
            <person name="Hu X."/>
            <person name="Zhang T."/>
            <person name="Song X."/>
            <person name="Zhang H."/>
            <person name="Dai N."/>
            <person name="Sheng W."/>
            <person name="Hou X."/>
            <person name="Wei L."/>
        </authorList>
    </citation>
    <scope>NUCLEOTIDE SEQUENCE</scope>
    <source>
        <strain evidence="3">K16</strain>
        <tissue evidence="3">Leaf</tissue>
    </source>
</reference>
<sequence length="378" mass="43659">MFTTKSTWNAIYNHQQPQLIYRFLLSKLIIPNISVFAWRLIQNWIPVDERLKKKGITLSWKNKNSGPHIRDCIPLLILWNIWNLRNESKHKRVKFKATIIIHKTLVYLQNLHRCGVIKSEHAQGDLFDVHSLNIPLQSRIQLQKAIIVHWRKPQEGWYKLNTDGASKGNPGISGVGGILRDHLGRVIFAFQEPLGTNTNTQAKLSSIHRGLEICRDKGFRNIWIETDAKAIIMLISSPRQGAWNVQNTLQRIRKILSQMTYRIFHIFREGNQVADFLANQACSAQQLCILQEEGLIGMLDSAKVLAVSTHRRRRQWPLYSPPYYSIHAKLHQYPGSQSAIVLRKVRRESANIRYVPVADLRLQNRAMTPFVDKCSMGL</sequence>
<keyword evidence="4" id="KW-1185">Reference proteome</keyword>
<keyword evidence="1" id="KW-0812">Transmembrane</keyword>
<gene>
    <name evidence="3" type="ORF">Sango_2440300</name>
</gene>
<dbReference type="Gene3D" id="3.30.420.10">
    <property type="entry name" value="Ribonuclease H-like superfamily/Ribonuclease H"/>
    <property type="match status" value="1"/>
</dbReference>
<dbReference type="Pfam" id="PF13966">
    <property type="entry name" value="zf-RVT"/>
    <property type="match status" value="1"/>
</dbReference>
<evidence type="ECO:0000259" key="2">
    <source>
        <dbReference type="PROSITE" id="PS50879"/>
    </source>
</evidence>
<dbReference type="PANTHER" id="PTHR47723">
    <property type="entry name" value="OS05G0353850 PROTEIN"/>
    <property type="match status" value="1"/>
</dbReference>
<protein>
    <submittedName>
        <fullName evidence="3">Ribonuclease H protein</fullName>
    </submittedName>
</protein>
<dbReference type="AlphaFoldDB" id="A0AAE2BK34"/>
<dbReference type="PANTHER" id="PTHR47723:SF19">
    <property type="entry name" value="POLYNUCLEOTIDYL TRANSFERASE, RIBONUCLEASE H-LIKE SUPERFAMILY PROTEIN"/>
    <property type="match status" value="1"/>
</dbReference>
<feature type="transmembrane region" description="Helical" evidence="1">
    <location>
        <begin position="20"/>
        <end position="41"/>
    </location>
</feature>
<keyword evidence="1" id="KW-1133">Transmembrane helix</keyword>
<proteinExistence type="predicted"/>
<dbReference type="InterPro" id="IPR002156">
    <property type="entry name" value="RNaseH_domain"/>
</dbReference>
<dbReference type="Pfam" id="PF13456">
    <property type="entry name" value="RVT_3"/>
    <property type="match status" value="1"/>
</dbReference>
<dbReference type="CDD" id="cd06222">
    <property type="entry name" value="RNase_H_like"/>
    <property type="match status" value="1"/>
</dbReference>
<dbReference type="EMBL" id="JACGWL010000014">
    <property type="protein sequence ID" value="KAK4388337.1"/>
    <property type="molecule type" value="Genomic_DNA"/>
</dbReference>
<comment type="caution">
    <text evidence="3">The sequence shown here is derived from an EMBL/GenBank/DDBJ whole genome shotgun (WGS) entry which is preliminary data.</text>
</comment>
<dbReference type="GO" id="GO:0004523">
    <property type="term" value="F:RNA-DNA hybrid ribonuclease activity"/>
    <property type="evidence" value="ECO:0007669"/>
    <property type="project" value="InterPro"/>
</dbReference>
<name>A0AAE2BK34_9LAMI</name>
<dbReference type="SUPFAM" id="SSF53098">
    <property type="entry name" value="Ribonuclease H-like"/>
    <property type="match status" value="1"/>
</dbReference>
<dbReference type="InterPro" id="IPR012337">
    <property type="entry name" value="RNaseH-like_sf"/>
</dbReference>
<dbReference type="Proteomes" id="UP001289374">
    <property type="component" value="Unassembled WGS sequence"/>
</dbReference>
<dbReference type="PROSITE" id="PS50879">
    <property type="entry name" value="RNASE_H_1"/>
    <property type="match status" value="1"/>
</dbReference>
<evidence type="ECO:0000313" key="3">
    <source>
        <dbReference type="EMBL" id="KAK4388337.1"/>
    </source>
</evidence>
<dbReference type="InterPro" id="IPR036397">
    <property type="entry name" value="RNaseH_sf"/>
</dbReference>
<dbReference type="InterPro" id="IPR044730">
    <property type="entry name" value="RNase_H-like_dom_plant"/>
</dbReference>
<accession>A0AAE2BK34</accession>
<dbReference type="GO" id="GO:0003676">
    <property type="term" value="F:nucleic acid binding"/>
    <property type="evidence" value="ECO:0007669"/>
    <property type="project" value="InterPro"/>
</dbReference>
<feature type="domain" description="RNase H type-1" evidence="2">
    <location>
        <begin position="154"/>
        <end position="283"/>
    </location>
</feature>
<evidence type="ECO:0000256" key="1">
    <source>
        <dbReference type="SAM" id="Phobius"/>
    </source>
</evidence>
<dbReference type="InterPro" id="IPR026960">
    <property type="entry name" value="RVT-Znf"/>
</dbReference>
<reference evidence="3" key="2">
    <citation type="journal article" date="2024" name="Plant">
        <title>Genomic evolution and insights into agronomic trait innovations of Sesamum species.</title>
        <authorList>
            <person name="Miao H."/>
            <person name="Wang L."/>
            <person name="Qu L."/>
            <person name="Liu H."/>
            <person name="Sun Y."/>
            <person name="Le M."/>
            <person name="Wang Q."/>
            <person name="Wei S."/>
            <person name="Zheng Y."/>
            <person name="Lin W."/>
            <person name="Duan Y."/>
            <person name="Cao H."/>
            <person name="Xiong S."/>
            <person name="Wang X."/>
            <person name="Wei L."/>
            <person name="Li C."/>
            <person name="Ma Q."/>
            <person name="Ju M."/>
            <person name="Zhao R."/>
            <person name="Li G."/>
            <person name="Mu C."/>
            <person name="Tian Q."/>
            <person name="Mei H."/>
            <person name="Zhang T."/>
            <person name="Gao T."/>
            <person name="Zhang H."/>
        </authorList>
    </citation>
    <scope>NUCLEOTIDE SEQUENCE</scope>
    <source>
        <strain evidence="3">K16</strain>
    </source>
</reference>
<organism evidence="3 4">
    <name type="scientific">Sesamum angolense</name>
    <dbReference type="NCBI Taxonomy" id="2727404"/>
    <lineage>
        <taxon>Eukaryota</taxon>
        <taxon>Viridiplantae</taxon>
        <taxon>Streptophyta</taxon>
        <taxon>Embryophyta</taxon>
        <taxon>Tracheophyta</taxon>
        <taxon>Spermatophyta</taxon>
        <taxon>Magnoliopsida</taxon>
        <taxon>eudicotyledons</taxon>
        <taxon>Gunneridae</taxon>
        <taxon>Pentapetalae</taxon>
        <taxon>asterids</taxon>
        <taxon>lamiids</taxon>
        <taxon>Lamiales</taxon>
        <taxon>Pedaliaceae</taxon>
        <taxon>Sesamum</taxon>
    </lineage>
</organism>
<keyword evidence="1" id="KW-0472">Membrane</keyword>